<sequence length="367" mass="40523">MDRHLHILKPSSKEALSSCPPSLVRPPISSAVPQTAMAAALHSFASLGNPSPNPRRIIRRTAVMLGLSPLPSLSRHEAPRIWCAATVPGLHGSTYGRFPRSRHLVLDRRFSLHATFAAPQEDSMYNEMDGESVKGELGVEANEPLEAWKQMLESFKEDAIKMQSVSQEAYDIYSKRAMVVLKETSENMKIQADQARRDLSKLAEVIGKEGQEYLSTAAKNSPESVKDIVETFASSHNKLNDLSEVRDFYLGIPYGGFLAIGGFLHFMLTGNVSGIRFGVILGGILLALSVSSLRAWRSDRSSTIFLKGQASITAVIFIREWNLLSRRLSFPSLLTTVVSGAMLAFYVYRMIVDGQNEGPRLEQTPDN</sequence>
<dbReference type="PANTHER" id="PTHR12668">
    <property type="entry name" value="TRANSMEMBRANE PROTEIN 14, 15"/>
    <property type="match status" value="1"/>
</dbReference>
<organism evidence="8">
    <name type="scientific">Anthurium amnicola</name>
    <dbReference type="NCBI Taxonomy" id="1678845"/>
    <lineage>
        <taxon>Eukaryota</taxon>
        <taxon>Viridiplantae</taxon>
        <taxon>Streptophyta</taxon>
        <taxon>Embryophyta</taxon>
        <taxon>Tracheophyta</taxon>
        <taxon>Spermatophyta</taxon>
        <taxon>Magnoliopsida</taxon>
        <taxon>Liliopsida</taxon>
        <taxon>Araceae</taxon>
        <taxon>Pothoideae</taxon>
        <taxon>Potheae</taxon>
        <taxon>Anthurium</taxon>
    </lineage>
</organism>
<dbReference type="Gene3D" id="1.10.10.1740">
    <property type="entry name" value="Transmembrane protein 14-like"/>
    <property type="match status" value="1"/>
</dbReference>
<comment type="similarity">
    <text evidence="2">Belongs to the TMEM14 family.</text>
</comment>
<protein>
    <submittedName>
        <fullName evidence="8">Biotin synthase</fullName>
    </submittedName>
</protein>
<dbReference type="EMBL" id="GDJX01004491">
    <property type="protein sequence ID" value="JAT63445.1"/>
    <property type="molecule type" value="Transcribed_RNA"/>
</dbReference>
<dbReference type="AlphaFoldDB" id="A0A1D1Z963"/>
<name>A0A1D1Z963_9ARAE</name>
<evidence type="ECO:0000256" key="4">
    <source>
        <dbReference type="ARBA" id="ARBA00022989"/>
    </source>
</evidence>
<proteinExistence type="inferred from homology"/>
<evidence type="ECO:0000313" key="8">
    <source>
        <dbReference type="EMBL" id="JAT63445.1"/>
    </source>
</evidence>
<dbReference type="GO" id="GO:0015245">
    <property type="term" value="F:fatty acid transmembrane transporter activity"/>
    <property type="evidence" value="ECO:0007669"/>
    <property type="project" value="TreeGrafter"/>
</dbReference>
<keyword evidence="6" id="KW-0175">Coiled coil</keyword>
<accession>A0A1D1Z963</accession>
<feature type="transmembrane region" description="Helical" evidence="7">
    <location>
        <begin position="248"/>
        <end position="268"/>
    </location>
</feature>
<comment type="subcellular location">
    <subcellularLocation>
        <location evidence="1">Membrane</location>
    </subcellularLocation>
</comment>
<keyword evidence="3 7" id="KW-0812">Transmembrane</keyword>
<dbReference type="InterPro" id="IPR005349">
    <property type="entry name" value="TMEM14"/>
</dbReference>
<keyword evidence="4 7" id="KW-1133">Transmembrane helix</keyword>
<feature type="transmembrane region" description="Helical" evidence="7">
    <location>
        <begin position="328"/>
        <end position="348"/>
    </location>
</feature>
<feature type="transmembrane region" description="Helical" evidence="7">
    <location>
        <begin position="274"/>
        <end position="292"/>
    </location>
</feature>
<dbReference type="GO" id="GO:0009706">
    <property type="term" value="C:chloroplast inner membrane"/>
    <property type="evidence" value="ECO:0007669"/>
    <property type="project" value="TreeGrafter"/>
</dbReference>
<dbReference type="PANTHER" id="PTHR12668:SF43">
    <property type="entry name" value="TRANSMEMBRANE PROTEIN 14 HOMOLOG"/>
    <property type="match status" value="1"/>
</dbReference>
<evidence type="ECO:0000256" key="7">
    <source>
        <dbReference type="SAM" id="Phobius"/>
    </source>
</evidence>
<feature type="coiled-coil region" evidence="6">
    <location>
        <begin position="178"/>
        <end position="205"/>
    </location>
</feature>
<gene>
    <name evidence="8" type="primary">bioB_9</name>
    <name evidence="8" type="ORF">g.57057</name>
</gene>
<evidence type="ECO:0000256" key="1">
    <source>
        <dbReference type="ARBA" id="ARBA00004370"/>
    </source>
</evidence>
<reference evidence="8" key="1">
    <citation type="submission" date="2015-07" db="EMBL/GenBank/DDBJ databases">
        <title>Transcriptome Assembly of Anthurium amnicola.</title>
        <authorList>
            <person name="Suzuki J."/>
        </authorList>
    </citation>
    <scope>NUCLEOTIDE SEQUENCE</scope>
</reference>
<dbReference type="Pfam" id="PF03647">
    <property type="entry name" value="Tmemb_14"/>
    <property type="match status" value="1"/>
</dbReference>
<keyword evidence="5 7" id="KW-0472">Membrane</keyword>
<evidence type="ECO:0000256" key="5">
    <source>
        <dbReference type="ARBA" id="ARBA00023136"/>
    </source>
</evidence>
<evidence type="ECO:0000256" key="6">
    <source>
        <dbReference type="SAM" id="Coils"/>
    </source>
</evidence>
<evidence type="ECO:0000256" key="3">
    <source>
        <dbReference type="ARBA" id="ARBA00022692"/>
    </source>
</evidence>
<evidence type="ECO:0000256" key="2">
    <source>
        <dbReference type="ARBA" id="ARBA00007590"/>
    </source>
</evidence>
<dbReference type="InterPro" id="IPR044890">
    <property type="entry name" value="TMEM14_sf"/>
</dbReference>